<evidence type="ECO:0000313" key="2">
    <source>
        <dbReference type="EMBL" id="MBB4807030.1"/>
    </source>
</evidence>
<comment type="caution">
    <text evidence="2">The sequence shown here is derived from an EMBL/GenBank/DDBJ whole genome shotgun (WGS) entry which is preliminary data.</text>
</comment>
<dbReference type="RefSeq" id="WP_184189583.1">
    <property type="nucleotide sequence ID" value="NZ_JACHLE010000003.1"/>
</dbReference>
<protein>
    <recommendedName>
        <fullName evidence="1">FRG domain-containing protein</fullName>
    </recommendedName>
</protein>
<dbReference type="Proteomes" id="UP000592180">
    <property type="component" value="Unassembled WGS sequence"/>
</dbReference>
<dbReference type="SMART" id="SM00901">
    <property type="entry name" value="FRG"/>
    <property type="match status" value="1"/>
</dbReference>
<accession>A0A840KHQ5</accession>
<gene>
    <name evidence="2" type="ORF">HNP38_002334</name>
</gene>
<feature type="domain" description="FRG" evidence="1">
    <location>
        <begin position="32"/>
        <end position="130"/>
    </location>
</feature>
<sequence length="278" mass="33186">MIELNENELQAESWNDLQNYLFDVYESDKDRYRSKYAYRGISDKNYGLETSIQRIGRIPSEVENHLIRNFQKYSPINTLVDDYNNIWNWISLGQHHGLPTRFLDWTFSPNVALHFMTDDINTFKKDGAIWIVDFVEIKNHLPKDLQNKLRDQKTLSFTSAELKKYIGNTIREIEAYEKTHGDALLFFEPPSIDDRIVNQFAMFSFMLNPDVDKKGWLETHKHLYKRIIIPADLKWEIRDKLDQSNITERIIYPGLDGISKWLGRWYREKDDSKKWKIK</sequence>
<dbReference type="InterPro" id="IPR014966">
    <property type="entry name" value="FRG-dom"/>
</dbReference>
<organism evidence="2 3">
    <name type="scientific">Chryseobacterium defluvii</name>
    <dbReference type="NCBI Taxonomy" id="160396"/>
    <lineage>
        <taxon>Bacteria</taxon>
        <taxon>Pseudomonadati</taxon>
        <taxon>Bacteroidota</taxon>
        <taxon>Flavobacteriia</taxon>
        <taxon>Flavobacteriales</taxon>
        <taxon>Weeksellaceae</taxon>
        <taxon>Chryseobacterium group</taxon>
        <taxon>Chryseobacterium</taxon>
    </lineage>
</organism>
<dbReference type="EMBL" id="JACHLE010000003">
    <property type="protein sequence ID" value="MBB4807030.1"/>
    <property type="molecule type" value="Genomic_DNA"/>
</dbReference>
<evidence type="ECO:0000313" key="3">
    <source>
        <dbReference type="Proteomes" id="UP000592180"/>
    </source>
</evidence>
<evidence type="ECO:0000259" key="1">
    <source>
        <dbReference type="SMART" id="SM00901"/>
    </source>
</evidence>
<dbReference type="AlphaFoldDB" id="A0A840KHQ5"/>
<proteinExistence type="predicted"/>
<keyword evidence="3" id="KW-1185">Reference proteome</keyword>
<reference evidence="2 3" key="1">
    <citation type="submission" date="2020-08" db="EMBL/GenBank/DDBJ databases">
        <title>Functional genomics of gut bacteria from endangered species of beetles.</title>
        <authorList>
            <person name="Carlos-Shanley C."/>
        </authorList>
    </citation>
    <scope>NUCLEOTIDE SEQUENCE [LARGE SCALE GENOMIC DNA]</scope>
    <source>
        <strain evidence="2 3">S00151</strain>
    </source>
</reference>
<name>A0A840KHQ5_9FLAO</name>
<dbReference type="Pfam" id="PF08867">
    <property type="entry name" value="FRG"/>
    <property type="match status" value="1"/>
</dbReference>